<dbReference type="Proteomes" id="UP001497457">
    <property type="component" value="Chromosome 16b"/>
</dbReference>
<organism evidence="2 3">
    <name type="scientific">Urochloa decumbens</name>
    <dbReference type="NCBI Taxonomy" id="240449"/>
    <lineage>
        <taxon>Eukaryota</taxon>
        <taxon>Viridiplantae</taxon>
        <taxon>Streptophyta</taxon>
        <taxon>Embryophyta</taxon>
        <taxon>Tracheophyta</taxon>
        <taxon>Spermatophyta</taxon>
        <taxon>Magnoliopsida</taxon>
        <taxon>Liliopsida</taxon>
        <taxon>Poales</taxon>
        <taxon>Poaceae</taxon>
        <taxon>PACMAD clade</taxon>
        <taxon>Panicoideae</taxon>
        <taxon>Panicodae</taxon>
        <taxon>Paniceae</taxon>
        <taxon>Melinidinae</taxon>
        <taxon>Urochloa</taxon>
    </lineage>
</organism>
<sequence length="146" mass="15284">MTEGDHAPPMTNEDHTPPMIGAGHTHLTTAVGTVQGLHTATEDGGHLPMTVPLHHTTAGVDIDLSPYHLVLLQGPEAGAIPVVYHHREAIPEAAPQCQKDQRAILQRKGIVEGNTHAVQGKAILTAAVRTLGLSLGSAQPELGVGY</sequence>
<evidence type="ECO:0000313" key="3">
    <source>
        <dbReference type="Proteomes" id="UP001497457"/>
    </source>
</evidence>
<keyword evidence="3" id="KW-1185">Reference proteome</keyword>
<proteinExistence type="predicted"/>
<evidence type="ECO:0000256" key="1">
    <source>
        <dbReference type="SAM" id="MobiDB-lite"/>
    </source>
</evidence>
<reference evidence="2" key="1">
    <citation type="submission" date="2024-10" db="EMBL/GenBank/DDBJ databases">
        <authorList>
            <person name="Ryan C."/>
        </authorList>
    </citation>
    <scope>NUCLEOTIDE SEQUENCE [LARGE SCALE GENOMIC DNA]</scope>
</reference>
<dbReference type="EMBL" id="OZ075126">
    <property type="protein sequence ID" value="CAL4938665.1"/>
    <property type="molecule type" value="Genomic_DNA"/>
</dbReference>
<accession>A0ABC8YAR6</accession>
<feature type="region of interest" description="Disordered" evidence="1">
    <location>
        <begin position="1"/>
        <end position="23"/>
    </location>
</feature>
<feature type="compositionally biased region" description="Basic and acidic residues" evidence="1">
    <location>
        <begin position="1"/>
        <end position="16"/>
    </location>
</feature>
<dbReference type="AlphaFoldDB" id="A0ABC8YAR6"/>
<name>A0ABC8YAR6_9POAL</name>
<protein>
    <submittedName>
        <fullName evidence="2">Uncharacterized protein</fullName>
    </submittedName>
</protein>
<evidence type="ECO:0000313" key="2">
    <source>
        <dbReference type="EMBL" id="CAL4938665.1"/>
    </source>
</evidence>
<gene>
    <name evidence="2" type="ORF">URODEC1_LOCUS31389</name>
</gene>